<name>A0AAN9FG64_CROPI</name>
<proteinExistence type="predicted"/>
<dbReference type="AlphaFoldDB" id="A0AAN9FG64"/>
<evidence type="ECO:0000313" key="2">
    <source>
        <dbReference type="EMBL" id="KAK7275165.1"/>
    </source>
</evidence>
<gene>
    <name evidence="2" type="ORF">RIF29_16274</name>
</gene>
<sequence>MSRTQLKLVSTRELRDGTRASQPSSSNSNVRFSYKRLEVQKVGSVGRSIDVTTYKNYEELISAIECIFGLEGLLTDTRGS</sequence>
<reference evidence="2 3" key="1">
    <citation type="submission" date="2024-01" db="EMBL/GenBank/DDBJ databases">
        <title>The genomes of 5 underutilized Papilionoideae crops provide insights into root nodulation and disease resistanc.</title>
        <authorList>
            <person name="Yuan L."/>
        </authorList>
    </citation>
    <scope>NUCLEOTIDE SEQUENCE [LARGE SCALE GENOMIC DNA]</scope>
    <source>
        <strain evidence="2">ZHUSHIDOU_FW_LH</strain>
        <tissue evidence="2">Leaf</tissue>
    </source>
</reference>
<keyword evidence="3" id="KW-1185">Reference proteome</keyword>
<evidence type="ECO:0000313" key="3">
    <source>
        <dbReference type="Proteomes" id="UP001372338"/>
    </source>
</evidence>
<feature type="region of interest" description="Disordered" evidence="1">
    <location>
        <begin position="1"/>
        <end position="28"/>
    </location>
</feature>
<evidence type="ECO:0008006" key="4">
    <source>
        <dbReference type="Google" id="ProtNLM"/>
    </source>
</evidence>
<accession>A0AAN9FG64</accession>
<dbReference type="Gene3D" id="3.10.20.90">
    <property type="entry name" value="Phosphatidylinositol 3-kinase Catalytic Subunit, Chain A, domain 1"/>
    <property type="match status" value="1"/>
</dbReference>
<organism evidence="2 3">
    <name type="scientific">Crotalaria pallida</name>
    <name type="common">Smooth rattlebox</name>
    <name type="synonym">Crotalaria striata</name>
    <dbReference type="NCBI Taxonomy" id="3830"/>
    <lineage>
        <taxon>Eukaryota</taxon>
        <taxon>Viridiplantae</taxon>
        <taxon>Streptophyta</taxon>
        <taxon>Embryophyta</taxon>
        <taxon>Tracheophyta</taxon>
        <taxon>Spermatophyta</taxon>
        <taxon>Magnoliopsida</taxon>
        <taxon>eudicotyledons</taxon>
        <taxon>Gunneridae</taxon>
        <taxon>Pentapetalae</taxon>
        <taxon>rosids</taxon>
        <taxon>fabids</taxon>
        <taxon>Fabales</taxon>
        <taxon>Fabaceae</taxon>
        <taxon>Papilionoideae</taxon>
        <taxon>50 kb inversion clade</taxon>
        <taxon>genistoids sensu lato</taxon>
        <taxon>core genistoids</taxon>
        <taxon>Crotalarieae</taxon>
        <taxon>Crotalaria</taxon>
    </lineage>
</organism>
<feature type="compositionally biased region" description="Polar residues" evidence="1">
    <location>
        <begin position="19"/>
        <end position="28"/>
    </location>
</feature>
<dbReference type="Proteomes" id="UP001372338">
    <property type="component" value="Unassembled WGS sequence"/>
</dbReference>
<comment type="caution">
    <text evidence="2">The sequence shown here is derived from an EMBL/GenBank/DDBJ whole genome shotgun (WGS) entry which is preliminary data.</text>
</comment>
<evidence type="ECO:0000256" key="1">
    <source>
        <dbReference type="SAM" id="MobiDB-lite"/>
    </source>
</evidence>
<dbReference type="EMBL" id="JAYWIO010000003">
    <property type="protein sequence ID" value="KAK7275165.1"/>
    <property type="molecule type" value="Genomic_DNA"/>
</dbReference>
<protein>
    <recommendedName>
        <fullName evidence="4">Auxin-responsive protein</fullName>
    </recommendedName>
</protein>